<evidence type="ECO:0000313" key="2">
    <source>
        <dbReference type="EMBL" id="GEU54383.1"/>
    </source>
</evidence>
<proteinExistence type="predicted"/>
<reference evidence="2" key="1">
    <citation type="journal article" date="2019" name="Sci. Rep.">
        <title>Draft genome of Tanacetum cinerariifolium, the natural source of mosquito coil.</title>
        <authorList>
            <person name="Yamashiro T."/>
            <person name="Shiraishi A."/>
            <person name="Satake H."/>
            <person name="Nakayama K."/>
        </authorList>
    </citation>
    <scope>NUCLEOTIDE SEQUENCE</scope>
</reference>
<gene>
    <name evidence="2" type="ORF">Tci_026361</name>
</gene>
<dbReference type="EMBL" id="BKCJ010003323">
    <property type="protein sequence ID" value="GEU54383.1"/>
    <property type="molecule type" value="Genomic_DNA"/>
</dbReference>
<name>A0A6L2KXJ0_TANCI</name>
<accession>A0A6L2KXJ0</accession>
<sequence>MCSDDANRVTPCDSALAGCDSHVSPTSKRYPWGIIYPTGPKHYQDPKTRHRVKQTNCKCHIPIELYPCRIEKRLVIRDPREDPKGKEGEKIMKRELRVVTESGSNSGFLEYSTSKGEFRERKRAEEEAAKEGIWM</sequence>
<protein>
    <submittedName>
        <fullName evidence="2">Uncharacterized protein</fullName>
    </submittedName>
</protein>
<organism evidence="2">
    <name type="scientific">Tanacetum cinerariifolium</name>
    <name type="common">Dalmatian daisy</name>
    <name type="synonym">Chrysanthemum cinerariifolium</name>
    <dbReference type="NCBI Taxonomy" id="118510"/>
    <lineage>
        <taxon>Eukaryota</taxon>
        <taxon>Viridiplantae</taxon>
        <taxon>Streptophyta</taxon>
        <taxon>Embryophyta</taxon>
        <taxon>Tracheophyta</taxon>
        <taxon>Spermatophyta</taxon>
        <taxon>Magnoliopsida</taxon>
        <taxon>eudicotyledons</taxon>
        <taxon>Gunneridae</taxon>
        <taxon>Pentapetalae</taxon>
        <taxon>asterids</taxon>
        <taxon>campanulids</taxon>
        <taxon>Asterales</taxon>
        <taxon>Asteraceae</taxon>
        <taxon>Asteroideae</taxon>
        <taxon>Anthemideae</taxon>
        <taxon>Anthemidinae</taxon>
        <taxon>Tanacetum</taxon>
    </lineage>
</organism>
<evidence type="ECO:0000256" key="1">
    <source>
        <dbReference type="SAM" id="MobiDB-lite"/>
    </source>
</evidence>
<dbReference type="AlphaFoldDB" id="A0A6L2KXJ0"/>
<feature type="region of interest" description="Disordered" evidence="1">
    <location>
        <begin position="113"/>
        <end position="135"/>
    </location>
</feature>
<feature type="compositionally biased region" description="Basic and acidic residues" evidence="1">
    <location>
        <begin position="116"/>
        <end position="135"/>
    </location>
</feature>
<comment type="caution">
    <text evidence="2">The sequence shown here is derived from an EMBL/GenBank/DDBJ whole genome shotgun (WGS) entry which is preliminary data.</text>
</comment>